<name>A0A0M6WXD4_9FIRM</name>
<gene>
    <name evidence="2" type="ORF">RIL183_31181</name>
</gene>
<feature type="coiled-coil region" evidence="1">
    <location>
        <begin position="37"/>
        <end position="109"/>
    </location>
</feature>
<sequence length="119" mass="14140">MTLEESREIIPLMESMIGQIEEQQNLMAEMILEMQNRDTQLSLMQKQNQKLQKLNNELSELLNILPNTEELLSKMEEQKTKIELLENENQQWQKLAQKLNSENSLLLKQNTELLNWNSR</sequence>
<dbReference type="Proteomes" id="UP000049828">
    <property type="component" value="Unassembled WGS sequence"/>
</dbReference>
<evidence type="ECO:0000313" key="2">
    <source>
        <dbReference type="EMBL" id="CRL42236.1"/>
    </source>
</evidence>
<protein>
    <submittedName>
        <fullName evidence="2">Uncharacterized protein</fullName>
    </submittedName>
</protein>
<dbReference type="AlphaFoldDB" id="A0A0M6WXD4"/>
<evidence type="ECO:0000256" key="1">
    <source>
        <dbReference type="SAM" id="Coils"/>
    </source>
</evidence>
<proteinExistence type="predicted"/>
<dbReference type="EMBL" id="CVRS01000100">
    <property type="protein sequence ID" value="CRL42236.1"/>
    <property type="molecule type" value="Genomic_DNA"/>
</dbReference>
<accession>A0A0M6WXD4</accession>
<reference evidence="3" key="1">
    <citation type="submission" date="2015-05" db="EMBL/GenBank/DDBJ databases">
        <authorList>
            <consortium name="Pathogen Informatics"/>
        </authorList>
    </citation>
    <scope>NUCLEOTIDE SEQUENCE [LARGE SCALE GENOMIC DNA]</scope>
    <source>
        <strain evidence="3">L1-83</strain>
    </source>
</reference>
<organism evidence="2 3">
    <name type="scientific">Roseburia inulinivorans</name>
    <dbReference type="NCBI Taxonomy" id="360807"/>
    <lineage>
        <taxon>Bacteria</taxon>
        <taxon>Bacillati</taxon>
        <taxon>Bacillota</taxon>
        <taxon>Clostridia</taxon>
        <taxon>Lachnospirales</taxon>
        <taxon>Lachnospiraceae</taxon>
        <taxon>Roseburia</taxon>
    </lineage>
</organism>
<keyword evidence="3" id="KW-1185">Reference proteome</keyword>
<keyword evidence="1" id="KW-0175">Coiled coil</keyword>
<evidence type="ECO:0000313" key="3">
    <source>
        <dbReference type="Proteomes" id="UP000049828"/>
    </source>
</evidence>